<sequence length="126" mass="14188">MESQQTAKIAISQVLKDYYFKGIYEGDTSLLIEVYHPGTLLFGDVKGEPYAKTLAAYLAGVAQRQSPRDSGKPFKGDILAIKVVQSIALAEVKVKMYEFNYHEFLSFHKIEGKWLIVNKMIADVKP</sequence>
<dbReference type="SUPFAM" id="SSF54427">
    <property type="entry name" value="NTF2-like"/>
    <property type="match status" value="1"/>
</dbReference>
<evidence type="ECO:0008006" key="3">
    <source>
        <dbReference type="Google" id="ProtNLM"/>
    </source>
</evidence>
<name>A0A1D7QCB8_9SPHI</name>
<dbReference type="Proteomes" id="UP000094313">
    <property type="component" value="Chromosome"/>
</dbReference>
<dbReference type="RefSeq" id="WP_069377930.1">
    <property type="nucleotide sequence ID" value="NZ_CP017141.1"/>
</dbReference>
<reference evidence="1 2" key="1">
    <citation type="submission" date="2016-08" db="EMBL/GenBank/DDBJ databases">
        <authorList>
            <person name="Seilhamer J.J."/>
        </authorList>
    </citation>
    <scope>NUCLEOTIDE SEQUENCE [LARGE SCALE GENOMIC DNA]</scope>
    <source>
        <strain evidence="1 2">DX4</strain>
    </source>
</reference>
<gene>
    <name evidence="1" type="ORF">BFS30_03095</name>
</gene>
<protein>
    <recommendedName>
        <fullName evidence="3">Lumazine-binding</fullName>
    </recommendedName>
</protein>
<proteinExistence type="predicted"/>
<dbReference type="OrthoDB" id="8445243at2"/>
<dbReference type="Pfam" id="PF12893">
    <property type="entry name" value="Lumazine_bd_2"/>
    <property type="match status" value="1"/>
</dbReference>
<dbReference type="Gene3D" id="3.10.450.50">
    <property type="match status" value="1"/>
</dbReference>
<accession>A0A1D7QCB8</accession>
<dbReference type="InterPro" id="IPR039437">
    <property type="entry name" value="FrzH/put_lumazine-bd"/>
</dbReference>
<dbReference type="InterPro" id="IPR032710">
    <property type="entry name" value="NTF2-like_dom_sf"/>
</dbReference>
<evidence type="ECO:0000313" key="1">
    <source>
        <dbReference type="EMBL" id="AOM76234.1"/>
    </source>
</evidence>
<dbReference type="AlphaFoldDB" id="A0A1D7QCB8"/>
<keyword evidence="2" id="KW-1185">Reference proteome</keyword>
<evidence type="ECO:0000313" key="2">
    <source>
        <dbReference type="Proteomes" id="UP000094313"/>
    </source>
</evidence>
<dbReference type="EMBL" id="CP017141">
    <property type="protein sequence ID" value="AOM76234.1"/>
    <property type="molecule type" value="Genomic_DNA"/>
</dbReference>
<organism evidence="1 2">
    <name type="scientific">Pedobacter steynii</name>
    <dbReference type="NCBI Taxonomy" id="430522"/>
    <lineage>
        <taxon>Bacteria</taxon>
        <taxon>Pseudomonadati</taxon>
        <taxon>Bacteroidota</taxon>
        <taxon>Sphingobacteriia</taxon>
        <taxon>Sphingobacteriales</taxon>
        <taxon>Sphingobacteriaceae</taxon>
        <taxon>Pedobacter</taxon>
    </lineage>
</organism>
<dbReference type="KEGG" id="psty:BFS30_03095"/>